<comment type="similarity">
    <text evidence="7">Belongs to the MutH family.</text>
</comment>
<dbReference type="NCBIfam" id="NF003458">
    <property type="entry name" value="PRK05070.1"/>
    <property type="match status" value="1"/>
</dbReference>
<reference evidence="9 10" key="1">
    <citation type="journal article" date="2013" name="Int. J. Syst. Evol. Microbiol.">
        <title>Celerinatantimonas yamalensis sp. nov., a cold-adapted diazotrophic bacterium from a cold permafrost brine.</title>
        <authorList>
            <person name="Shcherbakova V."/>
            <person name="Chuvilskaya N."/>
            <person name="Rivkina E."/>
            <person name="Demidov N."/>
            <person name="Uchaeva V."/>
            <person name="Suetin S."/>
            <person name="Suzina N."/>
            <person name="Gilichinsky D."/>
        </authorList>
    </citation>
    <scope>NUCLEOTIDE SEQUENCE [LARGE SCALE GENOMIC DNA]</scope>
    <source>
        <strain evidence="9 10">C7</strain>
    </source>
</reference>
<keyword evidence="3 7" id="KW-0255">Endonuclease</keyword>
<dbReference type="GO" id="GO:0004519">
    <property type="term" value="F:endonuclease activity"/>
    <property type="evidence" value="ECO:0007669"/>
    <property type="project" value="UniProtKB-KW"/>
</dbReference>
<evidence type="ECO:0000256" key="7">
    <source>
        <dbReference type="HAMAP-Rule" id="MF_00759"/>
    </source>
</evidence>
<dbReference type="Pfam" id="PF02976">
    <property type="entry name" value="MutH"/>
    <property type="match status" value="1"/>
</dbReference>
<dbReference type="Proteomes" id="UP001629953">
    <property type="component" value="Unassembled WGS sequence"/>
</dbReference>
<dbReference type="NCBIfam" id="TIGR02248">
    <property type="entry name" value="mutH_TIGR"/>
    <property type="match status" value="1"/>
</dbReference>
<evidence type="ECO:0000256" key="4">
    <source>
        <dbReference type="ARBA" id="ARBA00022763"/>
    </source>
</evidence>
<proteinExistence type="inferred from homology"/>
<dbReference type="CDD" id="cd00583">
    <property type="entry name" value="MutH-like"/>
    <property type="match status" value="1"/>
</dbReference>
<name>A0ABW9GA77_9GAMM</name>
<keyword evidence="10" id="KW-1185">Reference proteome</keyword>
<keyword evidence="4 7" id="KW-0227">DNA damage</keyword>
<evidence type="ECO:0000259" key="8">
    <source>
        <dbReference type="SMART" id="SM00927"/>
    </source>
</evidence>
<evidence type="ECO:0000256" key="3">
    <source>
        <dbReference type="ARBA" id="ARBA00022759"/>
    </source>
</evidence>
<dbReference type="InterPro" id="IPR011335">
    <property type="entry name" value="Restrct_endonuc-II-like"/>
</dbReference>
<evidence type="ECO:0000256" key="2">
    <source>
        <dbReference type="ARBA" id="ARBA00022722"/>
    </source>
</evidence>
<feature type="domain" description="DNA mismatch repair MutH/Type II restriction enzyme Sau3AI" evidence="8">
    <location>
        <begin position="53"/>
        <end position="151"/>
    </location>
</feature>
<keyword evidence="2 7" id="KW-0540">Nuclease</keyword>
<dbReference type="SMART" id="SM00927">
    <property type="entry name" value="MutH"/>
    <property type="match status" value="1"/>
</dbReference>
<dbReference type="SUPFAM" id="SSF52980">
    <property type="entry name" value="Restriction endonuclease-like"/>
    <property type="match status" value="1"/>
</dbReference>
<dbReference type="InterPro" id="IPR011337">
    <property type="entry name" value="DNA_rep_MutH/RE_typeII_Sau3AI"/>
</dbReference>
<gene>
    <name evidence="7 9" type="primary">mutH</name>
    <name evidence="9" type="ORF">ABUE30_15860</name>
</gene>
<evidence type="ECO:0000313" key="9">
    <source>
        <dbReference type="EMBL" id="MFM2486508.1"/>
    </source>
</evidence>
<dbReference type="EMBL" id="JBEQCT010000009">
    <property type="protein sequence ID" value="MFM2486508.1"/>
    <property type="molecule type" value="Genomic_DNA"/>
</dbReference>
<accession>A0ABW9GA77</accession>
<dbReference type="InterPro" id="IPR004230">
    <property type="entry name" value="DNA_mismatch_repair_MutH"/>
</dbReference>
<protein>
    <recommendedName>
        <fullName evidence="7">DNA mismatch repair protein MutH</fullName>
    </recommendedName>
    <alternativeName>
        <fullName evidence="7">Methyl-directed mismatch repair protein</fullName>
    </alternativeName>
</protein>
<evidence type="ECO:0000256" key="1">
    <source>
        <dbReference type="ARBA" id="ARBA00022490"/>
    </source>
</evidence>
<dbReference type="Gene3D" id="3.40.600.10">
    <property type="entry name" value="DNA mismatch repair MutH/Restriction endonuclease, type II"/>
    <property type="match status" value="1"/>
</dbReference>
<dbReference type="InterPro" id="IPR037057">
    <property type="entry name" value="DNA_rep_MutH/T2_RE_sf"/>
</dbReference>
<dbReference type="RefSeq" id="WP_408624812.1">
    <property type="nucleotide sequence ID" value="NZ_JBEQCT010000009.1"/>
</dbReference>
<comment type="function">
    <text evidence="7">Sequence-specific endonuclease that cleaves unmethylated GATC sequences. It is involved in DNA mismatch repair.</text>
</comment>
<comment type="subcellular location">
    <subcellularLocation>
        <location evidence="7">Cytoplasm</location>
    </subcellularLocation>
</comment>
<keyword evidence="1 7" id="KW-0963">Cytoplasm</keyword>
<keyword evidence="5 7" id="KW-0378">Hydrolase</keyword>
<evidence type="ECO:0000256" key="5">
    <source>
        <dbReference type="ARBA" id="ARBA00022801"/>
    </source>
</evidence>
<dbReference type="HAMAP" id="MF_00759">
    <property type="entry name" value="MutH"/>
    <property type="match status" value="1"/>
</dbReference>
<evidence type="ECO:0000313" key="10">
    <source>
        <dbReference type="Proteomes" id="UP001629953"/>
    </source>
</evidence>
<evidence type="ECO:0000256" key="6">
    <source>
        <dbReference type="ARBA" id="ARBA00023204"/>
    </source>
</evidence>
<sequence>MPSSPQTIDALLTRSEQIAGLTLAEIAAHLGVQLPANARKEKGWTGQLIELWLGATAGSKPQQDFPHLGVELKTLPIDRNGRPLESTYVCMTPLLNARGETWQSCNVRNKLAQVLWVPILAERAIPIAQRIVGNALLWRPSAAQETILKQDWEELMEAVAFGQIEQLTARHGEALQLRPKAANSQVRTKAIGPNGQIIETLPRGFYLRRSFTESLLRNYF</sequence>
<organism evidence="9 10">
    <name type="scientific">Celerinatantimonas yamalensis</name>
    <dbReference type="NCBI Taxonomy" id="559956"/>
    <lineage>
        <taxon>Bacteria</taxon>
        <taxon>Pseudomonadati</taxon>
        <taxon>Pseudomonadota</taxon>
        <taxon>Gammaproteobacteria</taxon>
        <taxon>Celerinatantimonadaceae</taxon>
        <taxon>Celerinatantimonas</taxon>
    </lineage>
</organism>
<comment type="caution">
    <text evidence="9">The sequence shown here is derived from an EMBL/GenBank/DDBJ whole genome shotgun (WGS) entry which is preliminary data.</text>
</comment>
<keyword evidence="6 7" id="KW-0234">DNA repair</keyword>